<keyword evidence="2" id="KW-1185">Reference proteome</keyword>
<organism evidence="1 2">
    <name type="scientific">Siccirubricoccus deserti</name>
    <dbReference type="NCBI Taxonomy" id="2013562"/>
    <lineage>
        <taxon>Bacteria</taxon>
        <taxon>Pseudomonadati</taxon>
        <taxon>Pseudomonadota</taxon>
        <taxon>Alphaproteobacteria</taxon>
        <taxon>Acetobacterales</taxon>
        <taxon>Roseomonadaceae</taxon>
        <taxon>Siccirubricoccus</taxon>
    </lineage>
</organism>
<dbReference type="RefSeq" id="WP_186768931.1">
    <property type="nucleotide sequence ID" value="NZ_JACOMF010000002.1"/>
</dbReference>
<accession>A0A9X0UCA2</accession>
<evidence type="ECO:0008006" key="3">
    <source>
        <dbReference type="Google" id="ProtNLM"/>
    </source>
</evidence>
<evidence type="ECO:0000313" key="1">
    <source>
        <dbReference type="EMBL" id="MBC4014158.1"/>
    </source>
</evidence>
<dbReference type="EMBL" id="JACOMF010000002">
    <property type="protein sequence ID" value="MBC4014158.1"/>
    <property type="molecule type" value="Genomic_DNA"/>
</dbReference>
<evidence type="ECO:0000313" key="2">
    <source>
        <dbReference type="Proteomes" id="UP000600101"/>
    </source>
</evidence>
<comment type="caution">
    <text evidence="1">The sequence shown here is derived from an EMBL/GenBank/DDBJ whole genome shotgun (WGS) entry which is preliminary data.</text>
</comment>
<sequence>MRGETLAQPGSLPAALGGLGRRGTGDALALARLVRGIVAAGAARQALHLRLSNLGPDWTRAHHRRLVREALEPLLHPTRAQFFELAHGDLVVVAPSRGRHLPAAEAALSTLFAADLPSRPPFAVHRLPEEAAALLAAVEVSLGPRAPVPPQDSGAALTTADLAALERGLGNASLARFLRRRPVCRLVAGGGGAETVWEECRLAVDELRTALLAGADPALAPWLFRRLRRLLDRRLLAELARPEELRQRGPIGLSLGLDSLGSAEFLRLGGMLGGAGRARTVLALPAEDALADPEGFLFAQAFCAARGFRVAVDVAEPEVLPLLPVARLGVGLVRLHWTPALPLAAQRLAGGLAAALPPGPERVVLTGADRAAAIGWGWEEGITLFEGALLRPRG</sequence>
<dbReference type="AlphaFoldDB" id="A0A9X0UCA2"/>
<proteinExistence type="predicted"/>
<dbReference type="Proteomes" id="UP000600101">
    <property type="component" value="Unassembled WGS sequence"/>
</dbReference>
<reference evidence="1" key="1">
    <citation type="submission" date="2020-08" db="EMBL/GenBank/DDBJ databases">
        <authorList>
            <person name="Hu Y."/>
            <person name="Nguyen S.V."/>
            <person name="Li F."/>
            <person name="Fanning S."/>
        </authorList>
    </citation>
    <scope>NUCLEOTIDE SEQUENCE</scope>
    <source>
        <strain evidence="1">SYSU D8009</strain>
    </source>
</reference>
<gene>
    <name evidence="1" type="ORF">H7965_02380</name>
</gene>
<protein>
    <recommendedName>
        <fullName evidence="3">EAL domain-containing protein</fullName>
    </recommendedName>
</protein>
<name>A0A9X0UCA2_9PROT</name>